<evidence type="ECO:0000313" key="1">
    <source>
        <dbReference type="EMBL" id="MCZ4297418.1"/>
    </source>
</evidence>
<dbReference type="Proteomes" id="UP001083770">
    <property type="component" value="Unassembled WGS sequence"/>
</dbReference>
<organism evidence="1 2">
    <name type="scientific">Henriciella marina</name>
    <dbReference type="NCBI Taxonomy" id="453851"/>
    <lineage>
        <taxon>Bacteria</taxon>
        <taxon>Pseudomonadati</taxon>
        <taxon>Pseudomonadota</taxon>
        <taxon>Alphaproteobacteria</taxon>
        <taxon>Hyphomonadales</taxon>
        <taxon>Hyphomonadaceae</taxon>
        <taxon>Henriciella</taxon>
    </lineage>
</organism>
<dbReference type="EMBL" id="JAPWGW010000001">
    <property type="protein sequence ID" value="MCZ4297418.1"/>
    <property type="molecule type" value="Genomic_DNA"/>
</dbReference>
<proteinExistence type="predicted"/>
<dbReference type="RefSeq" id="WP_269401561.1">
    <property type="nucleotide sequence ID" value="NZ_JAPWGW010000001.1"/>
</dbReference>
<reference evidence="1" key="1">
    <citation type="submission" date="2022-12" db="EMBL/GenBank/DDBJ databases">
        <title>Bacterial isolates from different developmental stages of Nematostella vectensis.</title>
        <authorList>
            <person name="Fraune S."/>
        </authorList>
    </citation>
    <scope>NUCLEOTIDE SEQUENCE</scope>
    <source>
        <strain evidence="1">G21632-S1</strain>
    </source>
</reference>
<keyword evidence="2" id="KW-1185">Reference proteome</keyword>
<comment type="caution">
    <text evidence="1">The sequence shown here is derived from an EMBL/GenBank/DDBJ whole genome shotgun (WGS) entry which is preliminary data.</text>
</comment>
<protein>
    <recommendedName>
        <fullName evidence="3">Flagellar assembly protein FliH/Type III secretion system HrpE domain-containing protein</fullName>
    </recommendedName>
</protein>
<name>A0ABT4LSS7_9PROT</name>
<evidence type="ECO:0000313" key="2">
    <source>
        <dbReference type="Proteomes" id="UP001083770"/>
    </source>
</evidence>
<gene>
    <name evidence="1" type="ORF">O4G74_05040</name>
</gene>
<accession>A0ABT4LSS7</accession>
<sequence>MSRAVFSRFPNFDSVHAGASVATAAPAPNPRDRLAELEQAHEREMEKRRREQDSQFSRQMGEVQLILDSLAGKVEKIEADARRQTAASIAAIAERLFPKLARRFLAEEISLHLEKMIPPGEVCIDIKAEPHLAEQLYETIQRSKQLADICNVIPQEDANGSRVDVSWKSGGLDFDFDGLLEACIGHLRSERPSEQESG</sequence>
<evidence type="ECO:0008006" key="3">
    <source>
        <dbReference type="Google" id="ProtNLM"/>
    </source>
</evidence>